<reference evidence="1 2" key="1">
    <citation type="submission" date="2016-10" db="EMBL/GenBank/DDBJ databases">
        <title>Chromobacterium muskegensis sp. nov., an insecticidal bacterium isolated from Sphagnum bogs.</title>
        <authorList>
            <person name="Sparks M.E."/>
            <person name="Blackburn M.B."/>
            <person name="Gundersen-Rindal D.E."/>
            <person name="Mitchell A."/>
            <person name="Farrar R."/>
            <person name="Kuhar D."/>
        </authorList>
    </citation>
    <scope>NUCLEOTIDE SEQUENCE [LARGE SCALE GENOMIC DNA]</scope>
    <source>
        <strain evidence="1 2">21-1</strain>
    </source>
</reference>
<evidence type="ECO:0000313" key="2">
    <source>
        <dbReference type="Proteomes" id="UP000178776"/>
    </source>
</evidence>
<name>A0A1D9LGJ8_9NEIS</name>
<dbReference type="KEGG" id="cvc:BKX93_10610"/>
<protein>
    <submittedName>
        <fullName evidence="1">Uncharacterized protein</fullName>
    </submittedName>
</protein>
<sequence>MIDVLNTIAEQNGSANAIHAVLLTKVDKNCLPTKDSSRSMPRYVCINQLMDAMKSGLSHDLNLTYTSNALADEATLTNYMLLIDHEHLAMRKATQEHKQCHKQAAVCDAARDYALAQAQDRLDELQTKIEKINPPTLKQYSIVQNQISKDIPQTIQKLEEAHTKLIDTWDKPDRKAEAKAAFMSVKALATSIADVAQLLK</sequence>
<dbReference type="Proteomes" id="UP000178776">
    <property type="component" value="Chromosome"/>
</dbReference>
<proteinExistence type="predicted"/>
<accession>A0A1D9LGJ8</accession>
<evidence type="ECO:0000313" key="1">
    <source>
        <dbReference type="EMBL" id="AOZ50399.1"/>
    </source>
</evidence>
<dbReference type="EMBL" id="CP017707">
    <property type="protein sequence ID" value="AOZ50399.1"/>
    <property type="molecule type" value="Genomic_DNA"/>
</dbReference>
<gene>
    <name evidence="1" type="ORF">BKX93_10610</name>
</gene>
<dbReference type="AlphaFoldDB" id="A0A1D9LGJ8"/>
<organism evidence="1 2">
    <name type="scientific">Chromobacterium vaccinii</name>
    <dbReference type="NCBI Taxonomy" id="1108595"/>
    <lineage>
        <taxon>Bacteria</taxon>
        <taxon>Pseudomonadati</taxon>
        <taxon>Pseudomonadota</taxon>
        <taxon>Betaproteobacteria</taxon>
        <taxon>Neisseriales</taxon>
        <taxon>Chromobacteriaceae</taxon>
        <taxon>Chromobacterium</taxon>
    </lineage>
</organism>